<dbReference type="PROSITE" id="PS51935">
    <property type="entry name" value="NLPC_P60"/>
    <property type="match status" value="1"/>
</dbReference>
<keyword evidence="2" id="KW-0645">Protease</keyword>
<comment type="caution">
    <text evidence="6">The sequence shown here is derived from an EMBL/GenBank/DDBJ whole genome shotgun (WGS) entry which is preliminary data.</text>
</comment>
<evidence type="ECO:0000256" key="2">
    <source>
        <dbReference type="ARBA" id="ARBA00022670"/>
    </source>
</evidence>
<keyword evidence="3" id="KW-0378">Hydrolase</keyword>
<dbReference type="PANTHER" id="PTHR47359:SF3">
    <property type="entry name" value="NLP_P60 DOMAIN-CONTAINING PROTEIN-RELATED"/>
    <property type="match status" value="1"/>
</dbReference>
<dbReference type="EMBL" id="JBHSRD010000003">
    <property type="protein sequence ID" value="MFC6007239.1"/>
    <property type="molecule type" value="Genomic_DNA"/>
</dbReference>
<evidence type="ECO:0000256" key="1">
    <source>
        <dbReference type="ARBA" id="ARBA00007074"/>
    </source>
</evidence>
<proteinExistence type="inferred from homology"/>
<gene>
    <name evidence="6" type="ORF">ACFQDO_08860</name>
</gene>
<evidence type="ECO:0000259" key="5">
    <source>
        <dbReference type="PROSITE" id="PS51935"/>
    </source>
</evidence>
<dbReference type="InterPro" id="IPR038765">
    <property type="entry name" value="Papain-like_cys_pep_sf"/>
</dbReference>
<dbReference type="Gene3D" id="6.10.250.3150">
    <property type="match status" value="1"/>
</dbReference>
<dbReference type="Gene3D" id="3.90.1720.10">
    <property type="entry name" value="endopeptidase domain like (from Nostoc punctiforme)"/>
    <property type="match status" value="1"/>
</dbReference>
<protein>
    <submittedName>
        <fullName evidence="6">NlpC/P60 family protein</fullName>
    </submittedName>
</protein>
<organism evidence="6 7">
    <name type="scientific">Angustibacter luteus</name>
    <dbReference type="NCBI Taxonomy" id="658456"/>
    <lineage>
        <taxon>Bacteria</taxon>
        <taxon>Bacillati</taxon>
        <taxon>Actinomycetota</taxon>
        <taxon>Actinomycetes</taxon>
        <taxon>Kineosporiales</taxon>
        <taxon>Kineosporiaceae</taxon>
    </lineage>
</organism>
<evidence type="ECO:0000313" key="6">
    <source>
        <dbReference type="EMBL" id="MFC6007239.1"/>
    </source>
</evidence>
<accession>A0ABW1JEH8</accession>
<evidence type="ECO:0000256" key="3">
    <source>
        <dbReference type="ARBA" id="ARBA00022801"/>
    </source>
</evidence>
<dbReference type="SUPFAM" id="SSF54001">
    <property type="entry name" value="Cysteine proteinases"/>
    <property type="match status" value="1"/>
</dbReference>
<evidence type="ECO:0000256" key="4">
    <source>
        <dbReference type="ARBA" id="ARBA00022807"/>
    </source>
</evidence>
<comment type="similarity">
    <text evidence="1">Belongs to the peptidase C40 family.</text>
</comment>
<evidence type="ECO:0000313" key="7">
    <source>
        <dbReference type="Proteomes" id="UP001596189"/>
    </source>
</evidence>
<keyword evidence="4" id="KW-0788">Thiol protease</keyword>
<dbReference type="RefSeq" id="WP_345716048.1">
    <property type="nucleotide sequence ID" value="NZ_BAABFP010000004.1"/>
</dbReference>
<dbReference type="InterPro" id="IPR000064">
    <property type="entry name" value="NLP_P60_dom"/>
</dbReference>
<dbReference type="PANTHER" id="PTHR47359">
    <property type="entry name" value="PEPTIDOGLYCAN DL-ENDOPEPTIDASE CWLO"/>
    <property type="match status" value="1"/>
</dbReference>
<dbReference type="Proteomes" id="UP001596189">
    <property type="component" value="Unassembled WGS sequence"/>
</dbReference>
<dbReference type="Pfam" id="PF00877">
    <property type="entry name" value="NLPC_P60"/>
    <property type="match status" value="1"/>
</dbReference>
<keyword evidence="7" id="KW-1185">Reference proteome</keyword>
<feature type="domain" description="NlpC/P60" evidence="5">
    <location>
        <begin position="267"/>
        <end position="391"/>
    </location>
</feature>
<name>A0ABW1JEH8_9ACTN</name>
<dbReference type="InterPro" id="IPR051794">
    <property type="entry name" value="PG_Endopeptidase_C40"/>
</dbReference>
<reference evidence="7" key="1">
    <citation type="journal article" date="2019" name="Int. J. Syst. Evol. Microbiol.">
        <title>The Global Catalogue of Microorganisms (GCM) 10K type strain sequencing project: providing services to taxonomists for standard genome sequencing and annotation.</title>
        <authorList>
            <consortium name="The Broad Institute Genomics Platform"/>
            <consortium name="The Broad Institute Genome Sequencing Center for Infectious Disease"/>
            <person name="Wu L."/>
            <person name="Ma J."/>
        </authorList>
    </citation>
    <scope>NUCLEOTIDE SEQUENCE [LARGE SCALE GENOMIC DNA]</scope>
    <source>
        <strain evidence="7">KACC 14249</strain>
    </source>
</reference>
<sequence>MNRGRACEPGPRSTRIAGLAVVGTVTALVAALALPVAPASAQPNLAQLRAQAKSLQKQLDRLTIQQSLAVERYDAAQDALLQATTGEIDAGIQVDDGQKVAQESADDAARRIRAIYQSGGPVGLTATMLGSSSLSDVLIRWHAIEGIVRSDTERTDVQQVAVARQRQVAAAASRNRVRTAVRQEVADQAAAAVTDAITRQRELLARTDARVVELAEQEEQRREAEALANAARAAMEAGLGGVSDAAGHGLEGGTAGSQTLPDVPAPNPVAAAAIAAAATRLGLPYVWGATGPSSFDCSGLMQWAYAQAGVPLPRTSRAQYAALPHVPLSQLAPGDLVFYATNVNNPASIHHVGMYVGNGLSLYAPETGSVVKIGPVAYGTIIGAARPTLGR</sequence>